<dbReference type="GO" id="GO:0016811">
    <property type="term" value="F:hydrolase activity, acting on carbon-nitrogen (but not peptide) bonds, in linear amides"/>
    <property type="evidence" value="ECO:0007669"/>
    <property type="project" value="InterPro"/>
</dbReference>
<evidence type="ECO:0000313" key="1">
    <source>
        <dbReference type="EMBL" id="CDM36821.1"/>
    </source>
</evidence>
<dbReference type="PANTHER" id="PTHR31891:SF1">
    <property type="entry name" value="FORMAMIDASE C869.04-RELATED"/>
    <property type="match status" value="1"/>
</dbReference>
<proteinExistence type="predicted"/>
<reference evidence="1" key="1">
    <citation type="journal article" date="2014" name="Nat. Commun.">
        <title>Multiple recent horizontal transfers of a large genomic region in cheese making fungi.</title>
        <authorList>
            <person name="Cheeseman K."/>
            <person name="Ropars J."/>
            <person name="Renault P."/>
            <person name="Dupont J."/>
            <person name="Gouzy J."/>
            <person name="Branca A."/>
            <person name="Abraham A.L."/>
            <person name="Ceppi M."/>
            <person name="Conseiller E."/>
            <person name="Debuchy R."/>
            <person name="Malagnac F."/>
            <person name="Goarin A."/>
            <person name="Silar P."/>
            <person name="Lacoste S."/>
            <person name="Sallet E."/>
            <person name="Bensimon A."/>
            <person name="Giraud T."/>
            <person name="Brygoo Y."/>
        </authorList>
    </citation>
    <scope>NUCLEOTIDE SEQUENCE [LARGE SCALE GENOMIC DNA]</scope>
    <source>
        <strain evidence="1">FM164</strain>
    </source>
</reference>
<accession>W6QLH0</accession>
<dbReference type="STRING" id="1365484.W6QLH0"/>
<dbReference type="SUPFAM" id="SSF141130">
    <property type="entry name" value="Acetamidase/Formamidase-like"/>
    <property type="match status" value="1"/>
</dbReference>
<dbReference type="PANTHER" id="PTHR31891">
    <property type="entry name" value="FORMAMIDASE C869.04-RELATED"/>
    <property type="match status" value="1"/>
</dbReference>
<organism evidence="1 2">
    <name type="scientific">Penicillium roqueforti (strain FM164)</name>
    <dbReference type="NCBI Taxonomy" id="1365484"/>
    <lineage>
        <taxon>Eukaryota</taxon>
        <taxon>Fungi</taxon>
        <taxon>Dikarya</taxon>
        <taxon>Ascomycota</taxon>
        <taxon>Pezizomycotina</taxon>
        <taxon>Eurotiomycetes</taxon>
        <taxon>Eurotiomycetidae</taxon>
        <taxon>Eurotiales</taxon>
        <taxon>Aspergillaceae</taxon>
        <taxon>Penicillium</taxon>
    </lineage>
</organism>
<name>W6QLH0_PENRF</name>
<dbReference type="Pfam" id="PF03069">
    <property type="entry name" value="FmdA_AmdA"/>
    <property type="match status" value="1"/>
</dbReference>
<dbReference type="OMA" id="CAIEMAG"/>
<dbReference type="Gene3D" id="2.60.120.580">
    <property type="entry name" value="Acetamidase/Formamidase-like domains"/>
    <property type="match status" value="1"/>
</dbReference>
<dbReference type="AlphaFoldDB" id="W6QLH0"/>
<dbReference type="Proteomes" id="UP000030686">
    <property type="component" value="Unassembled WGS sequence"/>
</dbReference>
<keyword evidence="2" id="KW-1185">Reference proteome</keyword>
<gene>
    <name evidence="1" type="ORF">PROQFM164_S05g000654</name>
</gene>
<dbReference type="InterPro" id="IPR004304">
    <property type="entry name" value="FmdA_AmdA"/>
</dbReference>
<dbReference type="EMBL" id="HG792019">
    <property type="protein sequence ID" value="CDM36821.1"/>
    <property type="molecule type" value="Genomic_DNA"/>
</dbReference>
<sequence length="323" mass="34934">MWGFSLIDPGLGPLDQPQTRVAKSIWDFHGKMASSRHIKDVSFCGRPQCGVIGTAPSHELLQRWSEREGALNENHENHGVVCAQMPVENGVFVGQKLPENLLNKIKTEGARTKPAREHGGNIDAGSLTGGSRIYLPVYVPGANLSVGDLHFSQGDGEPTCAIEMAGIATLKCSVFPGGMEKLGLSCPIVVPSPAEPLYRQQLAFHGISVDKKGNQKRSDLTTSYIQAATHAMDYLQRFGYSHEQAYTLLATAPVETKVLAVPNIPTANVSVGIPTQIFNFNINPTPDGPSPKDRGSLAYLSEAREKAFQEARKGCSETPFDRP</sequence>
<dbReference type="OrthoDB" id="9975579at2759"/>
<protein>
    <submittedName>
        <fullName evidence="1">Acetamidase/Formamidase</fullName>
    </submittedName>
</protein>
<evidence type="ECO:0000313" key="2">
    <source>
        <dbReference type="Proteomes" id="UP000030686"/>
    </source>
</evidence>